<gene>
    <name evidence="3" type="ORF">GGI25_003091</name>
</gene>
<dbReference type="OrthoDB" id="539398at2759"/>
<organism evidence="3 4">
    <name type="scientific">Coemansia spiralis</name>
    <dbReference type="NCBI Taxonomy" id="417178"/>
    <lineage>
        <taxon>Eukaryota</taxon>
        <taxon>Fungi</taxon>
        <taxon>Fungi incertae sedis</taxon>
        <taxon>Zoopagomycota</taxon>
        <taxon>Kickxellomycotina</taxon>
        <taxon>Kickxellomycetes</taxon>
        <taxon>Kickxellales</taxon>
        <taxon>Kickxellaceae</taxon>
        <taxon>Coemansia</taxon>
    </lineage>
</organism>
<sequence length="233" mass="25708">MGAFRQALTKSDKEWVAKQKVFFVASAPLQKGGHVNVSPKGYSSLRILDDNRVIFLDGRGSGCETISHLRENQRITIMMCAFDGPPRIMRLFGKGSVYEPGSAEFDELFEKHYAEEWKDPGKFKFVRSIIDVQVHLVGQSCGFAVPFMEYKSDRSTLVEHHKNKTKEMQSKSRIRDNSFSIDGIPSFLEGTSPGPTAAKRKMTGVLETLFPWIGGAALGAGIVAAAASRGAFN</sequence>
<feature type="transmembrane region" description="Helical" evidence="1">
    <location>
        <begin position="209"/>
        <end position="232"/>
    </location>
</feature>
<dbReference type="InterPro" id="IPR012349">
    <property type="entry name" value="Split_barrel_FMN-bd"/>
</dbReference>
<keyword evidence="1" id="KW-0812">Transmembrane</keyword>
<dbReference type="PANTHER" id="PTHR39336:SF1">
    <property type="entry name" value="PYRIDOXAMINE PHOSPHATE OXIDASE FAMILY PROTEIN (AFU_ORTHOLOGUE AFUA_6G11440)"/>
    <property type="match status" value="1"/>
</dbReference>
<dbReference type="Gene3D" id="2.30.110.10">
    <property type="entry name" value="Electron Transport, Fmn-binding Protein, Chain A"/>
    <property type="match status" value="1"/>
</dbReference>
<protein>
    <recommendedName>
        <fullName evidence="2">Pyridoxamine 5'-phosphate oxidase N-terminal domain-containing protein</fullName>
    </recommendedName>
</protein>
<feature type="domain" description="Pyridoxamine 5'-phosphate oxidase N-terminal" evidence="2">
    <location>
        <begin position="9"/>
        <end position="126"/>
    </location>
</feature>
<keyword evidence="1" id="KW-0472">Membrane</keyword>
<dbReference type="Proteomes" id="UP001151518">
    <property type="component" value="Unassembled WGS sequence"/>
</dbReference>
<dbReference type="EMBL" id="JANBTW010000031">
    <property type="protein sequence ID" value="KAJ2677571.1"/>
    <property type="molecule type" value="Genomic_DNA"/>
</dbReference>
<accession>A0A9W8KXX6</accession>
<name>A0A9W8KXX6_9FUNG</name>
<dbReference type="InterPro" id="IPR011576">
    <property type="entry name" value="Pyridox_Oxase_N"/>
</dbReference>
<proteinExistence type="predicted"/>
<dbReference type="SUPFAM" id="SSF50475">
    <property type="entry name" value="FMN-binding split barrel"/>
    <property type="match status" value="1"/>
</dbReference>
<evidence type="ECO:0000259" key="2">
    <source>
        <dbReference type="Pfam" id="PF01243"/>
    </source>
</evidence>
<dbReference type="PANTHER" id="PTHR39336">
    <property type="entry name" value="PYRIDOXAMINE PHOSPHATE OXIDASE FAMILY PROTEIN (AFU_ORTHOLOGUE AFUA_6G11440)"/>
    <property type="match status" value="1"/>
</dbReference>
<keyword evidence="1" id="KW-1133">Transmembrane helix</keyword>
<dbReference type="Pfam" id="PF01243">
    <property type="entry name" value="PNPOx_N"/>
    <property type="match status" value="1"/>
</dbReference>
<evidence type="ECO:0000313" key="3">
    <source>
        <dbReference type="EMBL" id="KAJ2677571.1"/>
    </source>
</evidence>
<dbReference type="AlphaFoldDB" id="A0A9W8KXX6"/>
<reference evidence="3" key="1">
    <citation type="submission" date="2022-07" db="EMBL/GenBank/DDBJ databases">
        <title>Phylogenomic reconstructions and comparative analyses of Kickxellomycotina fungi.</title>
        <authorList>
            <person name="Reynolds N.K."/>
            <person name="Stajich J.E."/>
            <person name="Barry K."/>
            <person name="Grigoriev I.V."/>
            <person name="Crous P."/>
            <person name="Smith M.E."/>
        </authorList>
    </citation>
    <scope>NUCLEOTIDE SEQUENCE</scope>
    <source>
        <strain evidence="3">NRRL 3115</strain>
    </source>
</reference>
<evidence type="ECO:0000313" key="4">
    <source>
        <dbReference type="Proteomes" id="UP001151518"/>
    </source>
</evidence>
<comment type="caution">
    <text evidence="3">The sequence shown here is derived from an EMBL/GenBank/DDBJ whole genome shotgun (WGS) entry which is preliminary data.</text>
</comment>
<evidence type="ECO:0000256" key="1">
    <source>
        <dbReference type="SAM" id="Phobius"/>
    </source>
</evidence>